<comment type="caution">
    <text evidence="1">The sequence shown here is derived from an EMBL/GenBank/DDBJ whole genome shotgun (WGS) entry which is preliminary data.</text>
</comment>
<sequence>MSIGGSPMSIVRYYIYESESILSPGKIAVSVIPLGCINEPSVSSSSPKANFWGAVRVSREAIRFFRDENPNDAGGRLIVNSSIGGLNAFGGVGFYSATKYASEAIHQALAQEIDPNWNIKISIVEPGNFRTEVWGPAAARLSVPEIYSTPTAGYAKTAEYFTQYESPDFKMGDTRKGSQKVYNLATLTDPPLRLVLGQDAIDSARGQLEAISVDLAAYESWSSDVAES</sequence>
<dbReference type="EMBL" id="MU274902">
    <property type="protein sequence ID" value="KAI0092924.1"/>
    <property type="molecule type" value="Genomic_DNA"/>
</dbReference>
<keyword evidence="2" id="KW-1185">Reference proteome</keyword>
<reference evidence="1" key="1">
    <citation type="journal article" date="2021" name="Environ. Microbiol.">
        <title>Gene family expansions and transcriptome signatures uncover fungal adaptations to wood decay.</title>
        <authorList>
            <person name="Hage H."/>
            <person name="Miyauchi S."/>
            <person name="Viragh M."/>
            <person name="Drula E."/>
            <person name="Min B."/>
            <person name="Chaduli D."/>
            <person name="Navarro D."/>
            <person name="Favel A."/>
            <person name="Norest M."/>
            <person name="Lesage-Meessen L."/>
            <person name="Balint B."/>
            <person name="Merenyi Z."/>
            <person name="de Eugenio L."/>
            <person name="Morin E."/>
            <person name="Martinez A.T."/>
            <person name="Baldrian P."/>
            <person name="Stursova M."/>
            <person name="Martinez M.J."/>
            <person name="Novotny C."/>
            <person name="Magnuson J.K."/>
            <person name="Spatafora J.W."/>
            <person name="Maurice S."/>
            <person name="Pangilinan J."/>
            <person name="Andreopoulos W."/>
            <person name="LaButti K."/>
            <person name="Hundley H."/>
            <person name="Na H."/>
            <person name="Kuo A."/>
            <person name="Barry K."/>
            <person name="Lipzen A."/>
            <person name="Henrissat B."/>
            <person name="Riley R."/>
            <person name="Ahrendt S."/>
            <person name="Nagy L.G."/>
            <person name="Grigoriev I.V."/>
            <person name="Martin F."/>
            <person name="Rosso M.N."/>
        </authorList>
    </citation>
    <scope>NUCLEOTIDE SEQUENCE</scope>
    <source>
        <strain evidence="1">CBS 384.51</strain>
    </source>
</reference>
<name>A0ACB8UF93_9APHY</name>
<proteinExistence type="predicted"/>
<gene>
    <name evidence="1" type="ORF">BDY19DRAFT_1045279</name>
</gene>
<protein>
    <submittedName>
        <fullName evidence="1">Uncharacterized protein</fullName>
    </submittedName>
</protein>
<evidence type="ECO:0000313" key="2">
    <source>
        <dbReference type="Proteomes" id="UP001055072"/>
    </source>
</evidence>
<accession>A0ACB8UF93</accession>
<organism evidence="1 2">
    <name type="scientific">Irpex rosettiformis</name>
    <dbReference type="NCBI Taxonomy" id="378272"/>
    <lineage>
        <taxon>Eukaryota</taxon>
        <taxon>Fungi</taxon>
        <taxon>Dikarya</taxon>
        <taxon>Basidiomycota</taxon>
        <taxon>Agaricomycotina</taxon>
        <taxon>Agaricomycetes</taxon>
        <taxon>Polyporales</taxon>
        <taxon>Irpicaceae</taxon>
        <taxon>Irpex</taxon>
    </lineage>
</organism>
<dbReference type="Proteomes" id="UP001055072">
    <property type="component" value="Unassembled WGS sequence"/>
</dbReference>
<evidence type="ECO:0000313" key="1">
    <source>
        <dbReference type="EMBL" id="KAI0092924.1"/>
    </source>
</evidence>